<dbReference type="PROSITE" id="PS51473">
    <property type="entry name" value="GNK2"/>
    <property type="match status" value="2"/>
</dbReference>
<protein>
    <submittedName>
        <fullName evidence="18">Cysteine-rich receptor-like protein kinase 25</fullName>
    </submittedName>
</protein>
<evidence type="ECO:0000256" key="4">
    <source>
        <dbReference type="ARBA" id="ARBA00022692"/>
    </source>
</evidence>
<gene>
    <name evidence="18" type="ORF">CJ030_MR7G001554</name>
</gene>
<feature type="transmembrane region" description="Helical" evidence="15">
    <location>
        <begin position="12"/>
        <end position="39"/>
    </location>
</feature>
<dbReference type="InterPro" id="IPR038408">
    <property type="entry name" value="GNK2_sf"/>
</dbReference>
<organism evidence="18 19">
    <name type="scientific">Morella rubra</name>
    <name type="common">Chinese bayberry</name>
    <dbReference type="NCBI Taxonomy" id="262757"/>
    <lineage>
        <taxon>Eukaryota</taxon>
        <taxon>Viridiplantae</taxon>
        <taxon>Streptophyta</taxon>
        <taxon>Embryophyta</taxon>
        <taxon>Tracheophyta</taxon>
        <taxon>Spermatophyta</taxon>
        <taxon>Magnoliopsida</taxon>
        <taxon>eudicotyledons</taxon>
        <taxon>Gunneridae</taxon>
        <taxon>Pentapetalae</taxon>
        <taxon>rosids</taxon>
        <taxon>fabids</taxon>
        <taxon>Fagales</taxon>
        <taxon>Myricaceae</taxon>
        <taxon>Morella</taxon>
    </lineage>
</organism>
<evidence type="ECO:0000256" key="3">
    <source>
        <dbReference type="ARBA" id="ARBA00022679"/>
    </source>
</evidence>
<evidence type="ECO:0000256" key="6">
    <source>
        <dbReference type="ARBA" id="ARBA00022737"/>
    </source>
</evidence>
<dbReference type="CDD" id="cd23509">
    <property type="entry name" value="Gnk2-like"/>
    <property type="match status" value="2"/>
</dbReference>
<keyword evidence="6" id="KW-0677">Repeat</keyword>
<dbReference type="Gene3D" id="3.30.430.20">
    <property type="entry name" value="Gnk2 domain, C-X8-C-X2-C motif"/>
    <property type="match status" value="2"/>
</dbReference>
<feature type="transmembrane region" description="Helical" evidence="15">
    <location>
        <begin position="444"/>
        <end position="464"/>
    </location>
</feature>
<dbReference type="InterPro" id="IPR017441">
    <property type="entry name" value="Protein_kinase_ATP_BS"/>
</dbReference>
<dbReference type="AlphaFoldDB" id="A0A6A1V1R2"/>
<feature type="domain" description="Gnk2-homologous" evidence="17">
    <location>
        <begin position="161"/>
        <end position="269"/>
    </location>
</feature>
<sequence>MPCSCRAAERNRLAMIAGLSSFNLYVTLSVVPLIVITFLTQLTRTEAAATYLYHDCPNATSFDGNSTYQSNRNHLLASLSSNATRNTRFFNATASSGNSDDALYGLFLCRGDVAVDECRDCVDGDKEDVVDSCPLRKAVVAWYDHYMLRYSNHYIFSNMVTDPGVFLVNTLDISEPDRFDLLVTDTLKDLASQVSSVGLEAKKYGTKEGNFTARQTLYSLAQCTPDISSSDCNSCLQKAIANVPGCCSGKQGGRVLFPSCNIRHEVYLFYETGNLSSPTPTPRPGSITEGKGKISSVIIIAIIVPVSISAVLFVVVFCFLSKRARKKYNALQEENAGSTDLPTVESLQFDLATIEAATKNFSDNQILGEGGFGVVYRGTLPNGQKIAVKRLSKGSGQGAGEFKNEVVLVAKLQHRNLARLLGFCLEGEEKILVYEFVPNKSLDYFLFGTCLQYLCASFYFFYMLSEMHVRIIK</sequence>
<dbReference type="GO" id="GO:0016020">
    <property type="term" value="C:membrane"/>
    <property type="evidence" value="ECO:0007669"/>
    <property type="project" value="UniProtKB-SubCell"/>
</dbReference>
<keyword evidence="13" id="KW-0325">Glycoprotein</keyword>
<dbReference type="InterPro" id="IPR011009">
    <property type="entry name" value="Kinase-like_dom_sf"/>
</dbReference>
<dbReference type="GO" id="GO:0004674">
    <property type="term" value="F:protein serine/threonine kinase activity"/>
    <property type="evidence" value="ECO:0007669"/>
    <property type="project" value="UniProtKB-KW"/>
</dbReference>
<evidence type="ECO:0000256" key="9">
    <source>
        <dbReference type="ARBA" id="ARBA00022840"/>
    </source>
</evidence>
<keyword evidence="5" id="KW-0732">Signal</keyword>
<dbReference type="GO" id="GO:0005524">
    <property type="term" value="F:ATP binding"/>
    <property type="evidence" value="ECO:0007669"/>
    <property type="project" value="UniProtKB-UniRule"/>
</dbReference>
<reference evidence="18 19" key="1">
    <citation type="journal article" date="2019" name="Plant Biotechnol. J.">
        <title>The red bayberry genome and genetic basis of sex determination.</title>
        <authorList>
            <person name="Jia H.M."/>
            <person name="Jia H.J."/>
            <person name="Cai Q.L."/>
            <person name="Wang Y."/>
            <person name="Zhao H.B."/>
            <person name="Yang W.F."/>
            <person name="Wang G.Y."/>
            <person name="Li Y.H."/>
            <person name="Zhan D.L."/>
            <person name="Shen Y.T."/>
            <person name="Niu Q.F."/>
            <person name="Chang L."/>
            <person name="Qiu J."/>
            <person name="Zhao L."/>
            <person name="Xie H.B."/>
            <person name="Fu W.Y."/>
            <person name="Jin J."/>
            <person name="Li X.W."/>
            <person name="Jiao Y."/>
            <person name="Zhou C.C."/>
            <person name="Tu T."/>
            <person name="Chai C.Y."/>
            <person name="Gao J.L."/>
            <person name="Fan L.J."/>
            <person name="van de Weg E."/>
            <person name="Wang J.Y."/>
            <person name="Gao Z.S."/>
        </authorList>
    </citation>
    <scope>NUCLEOTIDE SEQUENCE [LARGE SCALE GENOMIC DNA]</scope>
    <source>
        <tissue evidence="18">Leaves</tissue>
    </source>
</reference>
<keyword evidence="11 15" id="KW-0472">Membrane</keyword>
<dbReference type="InterPro" id="IPR002902">
    <property type="entry name" value="GNK2"/>
</dbReference>
<evidence type="ECO:0000256" key="14">
    <source>
        <dbReference type="PROSITE-ProRule" id="PRU10141"/>
    </source>
</evidence>
<dbReference type="FunFam" id="3.30.200.20:FF:000142">
    <property type="entry name" value="Cysteine-rich receptor-like protein kinase 10"/>
    <property type="match status" value="1"/>
</dbReference>
<keyword evidence="4 15" id="KW-0812">Transmembrane</keyword>
<dbReference type="Pfam" id="PF07714">
    <property type="entry name" value="PK_Tyr_Ser-Thr"/>
    <property type="match status" value="1"/>
</dbReference>
<comment type="subcellular location">
    <subcellularLocation>
        <location evidence="1">Membrane</location>
        <topology evidence="1">Single-pass membrane protein</topology>
    </subcellularLocation>
</comment>
<name>A0A6A1V1R2_9ROSI</name>
<evidence type="ECO:0000259" key="16">
    <source>
        <dbReference type="PROSITE" id="PS50011"/>
    </source>
</evidence>
<evidence type="ECO:0000259" key="17">
    <source>
        <dbReference type="PROSITE" id="PS51473"/>
    </source>
</evidence>
<evidence type="ECO:0000313" key="18">
    <source>
        <dbReference type="EMBL" id="KAB1206632.1"/>
    </source>
</evidence>
<evidence type="ECO:0000313" key="19">
    <source>
        <dbReference type="Proteomes" id="UP000516437"/>
    </source>
</evidence>
<dbReference type="Gene3D" id="3.30.200.20">
    <property type="entry name" value="Phosphorylase Kinase, domain 1"/>
    <property type="match status" value="1"/>
</dbReference>
<evidence type="ECO:0000256" key="10">
    <source>
        <dbReference type="ARBA" id="ARBA00022989"/>
    </source>
</evidence>
<dbReference type="EMBL" id="RXIC02000025">
    <property type="protein sequence ID" value="KAB1206632.1"/>
    <property type="molecule type" value="Genomic_DNA"/>
</dbReference>
<dbReference type="InterPro" id="IPR000719">
    <property type="entry name" value="Prot_kinase_dom"/>
</dbReference>
<dbReference type="PANTHER" id="PTHR32099:SF42">
    <property type="entry name" value="CYSTEINE-RICH RECEPTOR-LIKE PROTEIN KINASE 9-RELATED"/>
    <property type="match status" value="1"/>
</dbReference>
<evidence type="ECO:0000256" key="11">
    <source>
        <dbReference type="ARBA" id="ARBA00023136"/>
    </source>
</evidence>
<keyword evidence="19" id="KW-1185">Reference proteome</keyword>
<keyword evidence="7 14" id="KW-0547">Nucleotide-binding</keyword>
<dbReference type="FunFam" id="3.30.430.20:FF:000012">
    <property type="entry name" value="Cysteine-rich receptor-like protein kinase 25"/>
    <property type="match status" value="1"/>
</dbReference>
<keyword evidence="3" id="KW-0808">Transferase</keyword>
<feature type="domain" description="Gnk2-homologous" evidence="17">
    <location>
        <begin position="50"/>
        <end position="155"/>
    </location>
</feature>
<feature type="domain" description="Protein kinase" evidence="16">
    <location>
        <begin position="361"/>
        <end position="473"/>
    </location>
</feature>
<keyword evidence="10 15" id="KW-1133">Transmembrane helix</keyword>
<dbReference type="OrthoDB" id="4062651at2759"/>
<evidence type="ECO:0000256" key="5">
    <source>
        <dbReference type="ARBA" id="ARBA00022729"/>
    </source>
</evidence>
<keyword evidence="8 18" id="KW-0418">Kinase</keyword>
<evidence type="ECO:0000256" key="12">
    <source>
        <dbReference type="ARBA" id="ARBA00023170"/>
    </source>
</evidence>
<dbReference type="PROSITE" id="PS00107">
    <property type="entry name" value="PROTEIN_KINASE_ATP"/>
    <property type="match status" value="1"/>
</dbReference>
<evidence type="ECO:0000256" key="13">
    <source>
        <dbReference type="ARBA" id="ARBA00023180"/>
    </source>
</evidence>
<dbReference type="Pfam" id="PF01657">
    <property type="entry name" value="Stress-antifung"/>
    <property type="match status" value="2"/>
</dbReference>
<evidence type="ECO:0000256" key="8">
    <source>
        <dbReference type="ARBA" id="ARBA00022777"/>
    </source>
</evidence>
<dbReference type="Proteomes" id="UP000516437">
    <property type="component" value="Chromosome 7"/>
</dbReference>
<dbReference type="InterPro" id="IPR001245">
    <property type="entry name" value="Ser-Thr/Tyr_kinase_cat_dom"/>
</dbReference>
<evidence type="ECO:0000256" key="7">
    <source>
        <dbReference type="ARBA" id="ARBA00022741"/>
    </source>
</evidence>
<keyword evidence="2" id="KW-0723">Serine/threonine-protein kinase</keyword>
<keyword evidence="9 14" id="KW-0067">ATP-binding</keyword>
<evidence type="ECO:0000256" key="1">
    <source>
        <dbReference type="ARBA" id="ARBA00004167"/>
    </source>
</evidence>
<feature type="transmembrane region" description="Helical" evidence="15">
    <location>
        <begin position="297"/>
        <end position="320"/>
    </location>
</feature>
<dbReference type="PANTHER" id="PTHR32099">
    <property type="entry name" value="CYSTEINE-RICH REPEAT SECRETORY PROTEIN"/>
    <property type="match status" value="1"/>
</dbReference>
<dbReference type="FunFam" id="3.30.430.20:FF:000003">
    <property type="entry name" value="Cysteine-rich RLK (RECEPTOR-like protein kinase) 10"/>
    <property type="match status" value="1"/>
</dbReference>
<evidence type="ECO:0000256" key="2">
    <source>
        <dbReference type="ARBA" id="ARBA00022527"/>
    </source>
</evidence>
<dbReference type="SUPFAM" id="SSF56112">
    <property type="entry name" value="Protein kinase-like (PK-like)"/>
    <property type="match status" value="1"/>
</dbReference>
<dbReference type="PROSITE" id="PS50011">
    <property type="entry name" value="PROTEIN_KINASE_DOM"/>
    <property type="match status" value="1"/>
</dbReference>
<keyword evidence="12 18" id="KW-0675">Receptor</keyword>
<feature type="binding site" evidence="14">
    <location>
        <position position="389"/>
    </location>
    <ligand>
        <name>ATP</name>
        <dbReference type="ChEBI" id="CHEBI:30616"/>
    </ligand>
</feature>
<comment type="caution">
    <text evidence="18">The sequence shown here is derived from an EMBL/GenBank/DDBJ whole genome shotgun (WGS) entry which is preliminary data.</text>
</comment>
<evidence type="ECO:0000256" key="15">
    <source>
        <dbReference type="SAM" id="Phobius"/>
    </source>
</evidence>
<proteinExistence type="predicted"/>
<accession>A0A6A1V1R2</accession>